<accession>A0ABR4M5D0</accession>
<organism evidence="1 2">
    <name type="scientific">Aspergillus lucknowensis</name>
    <dbReference type="NCBI Taxonomy" id="176173"/>
    <lineage>
        <taxon>Eukaryota</taxon>
        <taxon>Fungi</taxon>
        <taxon>Dikarya</taxon>
        <taxon>Ascomycota</taxon>
        <taxon>Pezizomycotina</taxon>
        <taxon>Eurotiomycetes</taxon>
        <taxon>Eurotiomycetidae</taxon>
        <taxon>Eurotiales</taxon>
        <taxon>Aspergillaceae</taxon>
        <taxon>Aspergillus</taxon>
        <taxon>Aspergillus subgen. Nidulantes</taxon>
    </lineage>
</organism>
<dbReference type="RefSeq" id="XP_070890780.1">
    <property type="nucleotide sequence ID" value="XM_071027811.1"/>
</dbReference>
<comment type="caution">
    <text evidence="1">The sequence shown here is derived from an EMBL/GenBank/DDBJ whole genome shotgun (WGS) entry which is preliminary data.</text>
</comment>
<proteinExistence type="predicted"/>
<keyword evidence="2" id="KW-1185">Reference proteome</keyword>
<evidence type="ECO:0000313" key="2">
    <source>
        <dbReference type="Proteomes" id="UP001610432"/>
    </source>
</evidence>
<evidence type="ECO:0000313" key="1">
    <source>
        <dbReference type="EMBL" id="KAL2871801.1"/>
    </source>
</evidence>
<dbReference type="EMBL" id="JBFXLQ010000002">
    <property type="protein sequence ID" value="KAL2871801.1"/>
    <property type="molecule type" value="Genomic_DNA"/>
</dbReference>
<dbReference type="GeneID" id="98142883"/>
<dbReference type="Proteomes" id="UP001610432">
    <property type="component" value="Unassembled WGS sequence"/>
</dbReference>
<name>A0ABR4M5D0_9EURO</name>
<reference evidence="1 2" key="1">
    <citation type="submission" date="2024-07" db="EMBL/GenBank/DDBJ databases">
        <title>Section-level genome sequencing and comparative genomics of Aspergillus sections Usti and Cavernicolus.</title>
        <authorList>
            <consortium name="Lawrence Berkeley National Laboratory"/>
            <person name="Nybo J.L."/>
            <person name="Vesth T.C."/>
            <person name="Theobald S."/>
            <person name="Frisvad J.C."/>
            <person name="Larsen T.O."/>
            <person name="Kjaerboelling I."/>
            <person name="Rothschild-Mancinelli K."/>
            <person name="Lyhne E.K."/>
            <person name="Kogle M.E."/>
            <person name="Barry K."/>
            <person name="Clum A."/>
            <person name="Na H."/>
            <person name="Ledsgaard L."/>
            <person name="Lin J."/>
            <person name="Lipzen A."/>
            <person name="Kuo A."/>
            <person name="Riley R."/>
            <person name="Mondo S."/>
            <person name="Labutti K."/>
            <person name="Haridas S."/>
            <person name="Pangalinan J."/>
            <person name="Salamov A.A."/>
            <person name="Simmons B.A."/>
            <person name="Magnuson J.K."/>
            <person name="Chen J."/>
            <person name="Drula E."/>
            <person name="Henrissat B."/>
            <person name="Wiebenga A."/>
            <person name="Lubbers R.J."/>
            <person name="Gomes A.C."/>
            <person name="Macurrencykelacurrency M.R."/>
            <person name="Stajich J."/>
            <person name="Grigoriev I.V."/>
            <person name="Mortensen U.H."/>
            <person name="De Vries R.P."/>
            <person name="Baker S.E."/>
            <person name="Andersen M.R."/>
        </authorList>
    </citation>
    <scope>NUCLEOTIDE SEQUENCE [LARGE SCALE GENOMIC DNA]</scope>
    <source>
        <strain evidence="1 2">CBS 449.75</strain>
    </source>
</reference>
<gene>
    <name evidence="1" type="ORF">BJX67DRAFT_340658</name>
</gene>
<protein>
    <submittedName>
        <fullName evidence="1">Uncharacterized protein</fullName>
    </submittedName>
</protein>
<sequence>MIRQPRLLVGMGAESLSPATFRPSQHRRPSFRLGTFFEPLFCRIEDVEKQLESMDGEGGGFWLYHWLVILQVPALILTSGS</sequence>